<evidence type="ECO:0000256" key="1">
    <source>
        <dbReference type="SAM" id="MobiDB-lite"/>
    </source>
</evidence>
<sequence length="87" mass="9622">MLEAWLVIQADGPQQDVVSSVERHVKGRIAHEACQPPLCFSSRKAREQARAMAEPVDKKNVPDSLDNGSVQQAKGKPLYKSKKARPN</sequence>
<organism evidence="2">
    <name type="scientific">hydrothermal vent metagenome</name>
    <dbReference type="NCBI Taxonomy" id="652676"/>
    <lineage>
        <taxon>unclassified sequences</taxon>
        <taxon>metagenomes</taxon>
        <taxon>ecological metagenomes</taxon>
    </lineage>
</organism>
<gene>
    <name evidence="2" type="ORF">MGWOODY_Hyp2447</name>
</gene>
<reference evidence="2" key="1">
    <citation type="submission" date="2015-10" db="EMBL/GenBank/DDBJ databases">
        <authorList>
            <person name="Gilbert D.G."/>
        </authorList>
    </citation>
    <scope>NUCLEOTIDE SEQUENCE</scope>
</reference>
<dbReference type="EMBL" id="CZQD01000028">
    <property type="protein sequence ID" value="CUS56552.1"/>
    <property type="molecule type" value="Genomic_DNA"/>
</dbReference>
<evidence type="ECO:0000313" key="2">
    <source>
        <dbReference type="EMBL" id="CUS56552.1"/>
    </source>
</evidence>
<feature type="compositionally biased region" description="Basic and acidic residues" evidence="1">
    <location>
        <begin position="44"/>
        <end position="61"/>
    </location>
</feature>
<dbReference type="AlphaFoldDB" id="A0A170PTK1"/>
<name>A0A170PTK1_9ZZZZ</name>
<protein>
    <submittedName>
        <fullName evidence="2">Uncharacterized protein</fullName>
    </submittedName>
</protein>
<feature type="region of interest" description="Disordered" evidence="1">
    <location>
        <begin position="44"/>
        <end position="87"/>
    </location>
</feature>
<accession>A0A170PTK1</accession>
<feature type="compositionally biased region" description="Basic residues" evidence="1">
    <location>
        <begin position="77"/>
        <end position="87"/>
    </location>
</feature>
<proteinExistence type="predicted"/>